<dbReference type="SUPFAM" id="SSF143081">
    <property type="entry name" value="BB1717-like"/>
    <property type="match status" value="1"/>
</dbReference>
<dbReference type="PANTHER" id="PTHR13604:SF0">
    <property type="entry name" value="ABASIC SITE PROCESSING PROTEIN HMCES"/>
    <property type="match status" value="1"/>
</dbReference>
<keyword evidence="7" id="KW-0456">Lyase</keyword>
<evidence type="ECO:0000256" key="7">
    <source>
        <dbReference type="ARBA" id="ARBA00023239"/>
    </source>
</evidence>
<protein>
    <recommendedName>
        <fullName evidence="8">Abasic site processing protein</fullName>
        <ecNumber evidence="8">3.4.-.-</ecNumber>
    </recommendedName>
</protein>
<evidence type="ECO:0000256" key="2">
    <source>
        <dbReference type="ARBA" id="ARBA00022670"/>
    </source>
</evidence>
<evidence type="ECO:0000313" key="10">
    <source>
        <dbReference type="Proteomes" id="UP001060414"/>
    </source>
</evidence>
<accession>A0ABY5ZL61</accession>
<dbReference type="EMBL" id="CP092109">
    <property type="protein sequence ID" value="UWZ78484.1"/>
    <property type="molecule type" value="Genomic_DNA"/>
</dbReference>
<dbReference type="Proteomes" id="UP001060414">
    <property type="component" value="Chromosome"/>
</dbReference>
<keyword evidence="4 8" id="KW-0378">Hydrolase</keyword>
<dbReference type="EC" id="3.4.-.-" evidence="8"/>
<gene>
    <name evidence="9" type="ORF">L9S41_12430</name>
</gene>
<name>A0ABY5ZL61_9BACT</name>
<dbReference type="Gene3D" id="3.90.1680.10">
    <property type="entry name" value="SOS response associated peptidase-like"/>
    <property type="match status" value="1"/>
</dbReference>
<comment type="similarity">
    <text evidence="1 8">Belongs to the SOS response-associated peptidase family.</text>
</comment>
<keyword evidence="5" id="KW-0190">Covalent protein-DNA linkage</keyword>
<dbReference type="PANTHER" id="PTHR13604">
    <property type="entry name" value="DC12-RELATED"/>
    <property type="match status" value="1"/>
</dbReference>
<reference evidence="9" key="1">
    <citation type="journal article" date="2022" name="Environ. Microbiol.">
        <title>Geoalkalibacter halelectricus SAP #1 sp. nov. possessing extracellular electron transfer and mineral#reducing capabilities from a haloalkaline environment.</title>
        <authorList>
            <person name="Yadav S."/>
            <person name="Singh R."/>
            <person name="Sundharam S.S."/>
            <person name="Chaudhary S."/>
            <person name="Krishnamurthi S."/>
            <person name="Patil S.A."/>
        </authorList>
    </citation>
    <scope>NUCLEOTIDE SEQUENCE</scope>
    <source>
        <strain evidence="9">SAP-1</strain>
    </source>
</reference>
<evidence type="ECO:0000256" key="6">
    <source>
        <dbReference type="ARBA" id="ARBA00023125"/>
    </source>
</evidence>
<evidence type="ECO:0000256" key="8">
    <source>
        <dbReference type="RuleBase" id="RU364100"/>
    </source>
</evidence>
<dbReference type="Pfam" id="PF02586">
    <property type="entry name" value="SRAP"/>
    <property type="match status" value="1"/>
</dbReference>
<keyword evidence="10" id="KW-1185">Reference proteome</keyword>
<keyword evidence="3" id="KW-0227">DNA damage</keyword>
<proteinExistence type="inferred from homology"/>
<dbReference type="InterPro" id="IPR003738">
    <property type="entry name" value="SRAP"/>
</dbReference>
<evidence type="ECO:0000256" key="5">
    <source>
        <dbReference type="ARBA" id="ARBA00023124"/>
    </source>
</evidence>
<sequence>MCGRYALFIDLKTLIEAFGLSLSQPPGNFTPRYNIAPTQQVLGICQNADGFRHLKWFRWGLIPHWAKNASIGNRMINARCETVHEKPSFRNALRYRRCLIPSSGFFEWKAEGKGKQPYFIRRKDQAPLAFAGLWESWKGPDETIESCTILTTEANTLVANLHDRMPVILSPTEYDTWLDREVDDPGKLQSFFQPFPSDLLEMQPVSAVVNNPLHEGEGCVARVEVV</sequence>
<dbReference type="RefSeq" id="WP_260746837.1">
    <property type="nucleotide sequence ID" value="NZ_CP092109.1"/>
</dbReference>
<keyword evidence="2 8" id="KW-0645">Protease</keyword>
<dbReference type="InterPro" id="IPR036590">
    <property type="entry name" value="SRAP-like"/>
</dbReference>
<evidence type="ECO:0000256" key="3">
    <source>
        <dbReference type="ARBA" id="ARBA00022763"/>
    </source>
</evidence>
<organism evidence="9 10">
    <name type="scientific">Geoalkalibacter halelectricus</name>
    <dbReference type="NCBI Taxonomy" id="2847045"/>
    <lineage>
        <taxon>Bacteria</taxon>
        <taxon>Pseudomonadati</taxon>
        <taxon>Thermodesulfobacteriota</taxon>
        <taxon>Desulfuromonadia</taxon>
        <taxon>Desulfuromonadales</taxon>
        <taxon>Geoalkalibacteraceae</taxon>
        <taxon>Geoalkalibacter</taxon>
    </lineage>
</organism>
<evidence type="ECO:0000256" key="1">
    <source>
        <dbReference type="ARBA" id="ARBA00008136"/>
    </source>
</evidence>
<evidence type="ECO:0000256" key="4">
    <source>
        <dbReference type="ARBA" id="ARBA00022801"/>
    </source>
</evidence>
<evidence type="ECO:0000313" key="9">
    <source>
        <dbReference type="EMBL" id="UWZ78484.1"/>
    </source>
</evidence>
<keyword evidence="6" id="KW-0238">DNA-binding</keyword>